<accession>A0A2P4XNE4</accession>
<gene>
    <name evidence="1" type="ORF">PHPALM_16961</name>
</gene>
<dbReference type="AlphaFoldDB" id="A0A2P4XNE4"/>
<evidence type="ECO:0000313" key="2">
    <source>
        <dbReference type="Proteomes" id="UP000237271"/>
    </source>
</evidence>
<organism evidence="1 2">
    <name type="scientific">Phytophthora palmivora</name>
    <dbReference type="NCBI Taxonomy" id="4796"/>
    <lineage>
        <taxon>Eukaryota</taxon>
        <taxon>Sar</taxon>
        <taxon>Stramenopiles</taxon>
        <taxon>Oomycota</taxon>
        <taxon>Peronosporomycetes</taxon>
        <taxon>Peronosporales</taxon>
        <taxon>Peronosporaceae</taxon>
        <taxon>Phytophthora</taxon>
    </lineage>
</organism>
<dbReference type="Proteomes" id="UP000237271">
    <property type="component" value="Unassembled WGS sequence"/>
</dbReference>
<evidence type="ECO:0000313" key="1">
    <source>
        <dbReference type="EMBL" id="POM67085.1"/>
    </source>
</evidence>
<sequence>MLPYLMVLKYEKDSVLEAFIIKSESAMKATSEATNSVFELSRSGATSTLDYQENRSNNFWKGNRKFIPYEELMRHIEAKV</sequence>
<protein>
    <submittedName>
        <fullName evidence="1">Uncharacterized protein</fullName>
    </submittedName>
</protein>
<proteinExistence type="predicted"/>
<keyword evidence="2" id="KW-1185">Reference proteome</keyword>
<name>A0A2P4XNE4_9STRA</name>
<reference evidence="1 2" key="1">
    <citation type="journal article" date="2017" name="Genome Biol. Evol.">
        <title>Phytophthora megakarya and P. palmivora, closely related causal agents of cacao black pod rot, underwent increases in genome sizes and gene numbers by different mechanisms.</title>
        <authorList>
            <person name="Ali S.S."/>
            <person name="Shao J."/>
            <person name="Lary D.J."/>
            <person name="Kronmiller B."/>
            <person name="Shen D."/>
            <person name="Strem M.D."/>
            <person name="Amoako-Attah I."/>
            <person name="Akrofi A.Y."/>
            <person name="Begoude B.A."/>
            <person name="Ten Hoopen G.M."/>
            <person name="Coulibaly K."/>
            <person name="Kebe B.I."/>
            <person name="Melnick R.L."/>
            <person name="Guiltinan M.J."/>
            <person name="Tyler B.M."/>
            <person name="Meinhardt L.W."/>
            <person name="Bailey B.A."/>
        </authorList>
    </citation>
    <scope>NUCLEOTIDE SEQUENCE [LARGE SCALE GENOMIC DNA]</scope>
    <source>
        <strain evidence="2">sbr112.9</strain>
    </source>
</reference>
<dbReference type="EMBL" id="NCKW01009477">
    <property type="protein sequence ID" value="POM67085.1"/>
    <property type="molecule type" value="Genomic_DNA"/>
</dbReference>
<comment type="caution">
    <text evidence="1">The sequence shown here is derived from an EMBL/GenBank/DDBJ whole genome shotgun (WGS) entry which is preliminary data.</text>
</comment>